<reference evidence="1 2" key="1">
    <citation type="submission" date="2017-11" db="EMBL/GenBank/DDBJ databases">
        <title>De-novo sequencing of pomegranate (Punica granatum L.) genome.</title>
        <authorList>
            <person name="Akparov Z."/>
            <person name="Amiraslanov A."/>
            <person name="Hajiyeva S."/>
            <person name="Abbasov M."/>
            <person name="Kaur K."/>
            <person name="Hamwieh A."/>
            <person name="Solovyev V."/>
            <person name="Salamov A."/>
            <person name="Braich B."/>
            <person name="Kosarev P."/>
            <person name="Mahmoud A."/>
            <person name="Hajiyev E."/>
            <person name="Babayeva S."/>
            <person name="Izzatullayeva V."/>
            <person name="Mammadov A."/>
            <person name="Mammadov A."/>
            <person name="Sharifova S."/>
            <person name="Ojaghi J."/>
            <person name="Eynullazada K."/>
            <person name="Bayramov B."/>
            <person name="Abdulazimova A."/>
            <person name="Shahmuradov I."/>
        </authorList>
    </citation>
    <scope>NUCLEOTIDE SEQUENCE [LARGE SCALE GENOMIC DNA]</scope>
    <source>
        <strain evidence="2">cv. AG2017</strain>
        <tissue evidence="1">Leaf</tissue>
    </source>
</reference>
<accession>A0A2I0IRP3</accession>
<proteinExistence type="predicted"/>
<protein>
    <submittedName>
        <fullName evidence="1">Uncharacterized protein</fullName>
    </submittedName>
</protein>
<evidence type="ECO:0000313" key="1">
    <source>
        <dbReference type="EMBL" id="PKI46661.1"/>
    </source>
</evidence>
<name>A0A2I0IRP3_PUNGR</name>
<dbReference type="AlphaFoldDB" id="A0A2I0IRP3"/>
<keyword evidence="2" id="KW-1185">Reference proteome</keyword>
<dbReference type="EMBL" id="PGOL01002599">
    <property type="protein sequence ID" value="PKI46661.1"/>
    <property type="molecule type" value="Genomic_DNA"/>
</dbReference>
<dbReference type="Proteomes" id="UP000233551">
    <property type="component" value="Unassembled WGS sequence"/>
</dbReference>
<sequence>MQEDGERVMGVSALVIPPHPFEDTPRELYTCEEAHFDGADHLEKRPLHPLYPGRRVLTSNLPSFSGHRCIGRSCTSLEAPRTRTQNAGSRCTTHNQASYCRLGMSLMMSPGSRPTLTFCGRTPLIVLYYPSRQGDHLYSYDTEEDLRVSLDCNLPAPPAPPSYAHLRLIFQEGKVAGEVLVQGLKQDRVVIHALCRRSSDKGSLIFHIFMEGIQEVYARFHHDLPYAKVRLQTKGYKFAEDPNETIAQDLLLEDKEVDEAVAAAGITTVM</sequence>
<organism evidence="1 2">
    <name type="scientific">Punica granatum</name>
    <name type="common">Pomegranate</name>
    <dbReference type="NCBI Taxonomy" id="22663"/>
    <lineage>
        <taxon>Eukaryota</taxon>
        <taxon>Viridiplantae</taxon>
        <taxon>Streptophyta</taxon>
        <taxon>Embryophyta</taxon>
        <taxon>Tracheophyta</taxon>
        <taxon>Spermatophyta</taxon>
        <taxon>Magnoliopsida</taxon>
        <taxon>eudicotyledons</taxon>
        <taxon>Gunneridae</taxon>
        <taxon>Pentapetalae</taxon>
        <taxon>rosids</taxon>
        <taxon>malvids</taxon>
        <taxon>Myrtales</taxon>
        <taxon>Lythraceae</taxon>
        <taxon>Punica</taxon>
    </lineage>
</organism>
<evidence type="ECO:0000313" key="2">
    <source>
        <dbReference type="Proteomes" id="UP000233551"/>
    </source>
</evidence>
<gene>
    <name evidence="1" type="ORF">CRG98_033003</name>
</gene>
<comment type="caution">
    <text evidence="1">The sequence shown here is derived from an EMBL/GenBank/DDBJ whole genome shotgun (WGS) entry which is preliminary data.</text>
</comment>